<dbReference type="InterPro" id="IPR027417">
    <property type="entry name" value="P-loop_NTPase"/>
</dbReference>
<dbReference type="GO" id="GO:0005524">
    <property type="term" value="F:ATP binding"/>
    <property type="evidence" value="ECO:0007669"/>
    <property type="project" value="InterPro"/>
</dbReference>
<accession>D7DBR8</accession>
<reference evidence="3" key="1">
    <citation type="submission" date="2010-05" db="EMBL/GenBank/DDBJ databases">
        <title>Complete sequence of Staphylothermus hellenicus DSM 12710.</title>
        <authorList>
            <consortium name="US DOE Joint Genome Institute"/>
            <person name="Lucas S."/>
            <person name="Copeland A."/>
            <person name="Lapidus A."/>
            <person name="Cheng J.-F."/>
            <person name="Bruce D."/>
            <person name="Goodwin L."/>
            <person name="Pitluck S."/>
            <person name="Davenport K."/>
            <person name="Detter J.C."/>
            <person name="Han C."/>
            <person name="Tapia R."/>
            <person name="Larimer F."/>
            <person name="Land M."/>
            <person name="Hauser L."/>
            <person name="Kyrpides N."/>
            <person name="Mikhailova N."/>
            <person name="Anderson I.J."/>
            <person name="Woyke T."/>
        </authorList>
    </citation>
    <scope>NUCLEOTIDE SEQUENCE [LARGE SCALE GENOMIC DNA]</scope>
    <source>
        <strain evidence="3">DSM 12710 / JCM 10830 / BK20S6-10-b1 / P8</strain>
    </source>
</reference>
<proteinExistence type="predicted"/>
<dbReference type="GeneID" id="9233773"/>
<dbReference type="SUPFAM" id="SSF52540">
    <property type="entry name" value="P-loop containing nucleoside triphosphate hydrolases"/>
    <property type="match status" value="1"/>
</dbReference>
<dbReference type="STRING" id="591019.Shell_0484"/>
<dbReference type="InterPro" id="IPR050304">
    <property type="entry name" value="MT-severing_AAA_ATPase"/>
</dbReference>
<dbReference type="OrthoDB" id="9837at2157"/>
<dbReference type="HOGENOM" id="CLU_648336_0_0_2"/>
<dbReference type="Pfam" id="PF00004">
    <property type="entry name" value="AAA"/>
    <property type="match status" value="1"/>
</dbReference>
<dbReference type="PANTHER" id="PTHR23074:SF83">
    <property type="entry name" value="VACUOLAR PROTEIN SORTING-ASSOCIATED PROTEIN 4A"/>
    <property type="match status" value="1"/>
</dbReference>
<organism evidence="2 3">
    <name type="scientific">Staphylothermus hellenicus (strain DSM 12710 / JCM 10830 / BK20S6-10-b1 / P8)</name>
    <dbReference type="NCBI Taxonomy" id="591019"/>
    <lineage>
        <taxon>Archaea</taxon>
        <taxon>Thermoproteota</taxon>
        <taxon>Thermoprotei</taxon>
        <taxon>Desulfurococcales</taxon>
        <taxon>Desulfurococcaceae</taxon>
        <taxon>Staphylothermus</taxon>
    </lineage>
</organism>
<dbReference type="KEGG" id="shc:Shell_0484"/>
<evidence type="ECO:0000259" key="1">
    <source>
        <dbReference type="SMART" id="SM00382"/>
    </source>
</evidence>
<dbReference type="Proteomes" id="UP000002573">
    <property type="component" value="Chromosome"/>
</dbReference>
<dbReference type="EMBL" id="CP002051">
    <property type="protein sequence ID" value="ADI31615.1"/>
    <property type="molecule type" value="Genomic_DNA"/>
</dbReference>
<name>D7DBR8_STAHD</name>
<dbReference type="GO" id="GO:0016887">
    <property type="term" value="F:ATP hydrolysis activity"/>
    <property type="evidence" value="ECO:0007669"/>
    <property type="project" value="InterPro"/>
</dbReference>
<protein>
    <submittedName>
        <fullName evidence="2">AAA ATPase central domain protein</fullName>
    </submittedName>
</protein>
<dbReference type="AlphaFoldDB" id="D7DBR8"/>
<gene>
    <name evidence="2" type="ordered locus">Shell_0484</name>
</gene>
<sequence>MYQEFHRLLDELDRLITEAREHEKHDPDTALYYYRKSLNIIISLIRVTENRETSERLKSIGQKIYYRIEKIKGGRLPKRMGEGVIDKYINDAALEVGVPLNTDEYNIVIKPIYSYFKTDVKEFGKILSFNNIKRTNPVLGEIFRIVELRFKRIYRDLSPNYCALLVGPSGTGKTTFARSLMGYIASLCKKSGRKWVYVEIDASRLLGMYMGQSEKTTKAVFHTINRMLEDGLNIGVYFDELGGLFSKKAAAINASMGNVLNIFKQETGRLIDLAMRPGGTRGFLLMLASTNYPEDLDENIIRRFGGNIVYVGLPHKKEIIFLIKDRLSQLKDIFIDLSEKDLDEIAAAMRRKLYSIHDIINALERAKDKAALEAFNKGEKPVLNKNIIMKTIEEVNATNSRERIEEMEKWLRNRGVSFRSSLD</sequence>
<keyword evidence="3" id="KW-1185">Reference proteome</keyword>
<evidence type="ECO:0000313" key="2">
    <source>
        <dbReference type="EMBL" id="ADI31615.1"/>
    </source>
</evidence>
<dbReference type="Gene3D" id="3.40.50.300">
    <property type="entry name" value="P-loop containing nucleotide triphosphate hydrolases"/>
    <property type="match status" value="1"/>
</dbReference>
<dbReference type="InterPro" id="IPR003959">
    <property type="entry name" value="ATPase_AAA_core"/>
</dbReference>
<dbReference type="InterPro" id="IPR003593">
    <property type="entry name" value="AAA+_ATPase"/>
</dbReference>
<reference evidence="2 3" key="2">
    <citation type="journal article" date="2011" name="Stand. Genomic Sci.">
        <title>Complete genome sequence of Staphylothermus hellenicus P8.</title>
        <authorList>
            <person name="Anderson I."/>
            <person name="Wirth R."/>
            <person name="Lucas S."/>
            <person name="Copeland A."/>
            <person name="Lapidus A."/>
            <person name="Cheng J.F."/>
            <person name="Goodwin L."/>
            <person name="Pitluck S."/>
            <person name="Davenport K."/>
            <person name="Detter J.C."/>
            <person name="Han C."/>
            <person name="Tapia R."/>
            <person name="Land M."/>
            <person name="Hauser L."/>
            <person name="Pati A."/>
            <person name="Mikhailova N."/>
            <person name="Woyke T."/>
            <person name="Klenk H.P."/>
            <person name="Kyrpides N."/>
            <person name="Ivanova N."/>
        </authorList>
    </citation>
    <scope>NUCLEOTIDE SEQUENCE [LARGE SCALE GENOMIC DNA]</scope>
    <source>
        <strain evidence="3">DSM 12710 / JCM 10830 / BK20S6-10-b1 / P8</strain>
    </source>
</reference>
<dbReference type="SMART" id="SM00382">
    <property type="entry name" value="AAA"/>
    <property type="match status" value="1"/>
</dbReference>
<evidence type="ECO:0000313" key="3">
    <source>
        <dbReference type="Proteomes" id="UP000002573"/>
    </source>
</evidence>
<dbReference type="eggNOG" id="arCOG01307">
    <property type="taxonomic scope" value="Archaea"/>
</dbReference>
<dbReference type="Gene3D" id="1.10.8.60">
    <property type="match status" value="1"/>
</dbReference>
<dbReference type="RefSeq" id="WP_013142813.1">
    <property type="nucleotide sequence ID" value="NC_014205.1"/>
</dbReference>
<dbReference type="PANTHER" id="PTHR23074">
    <property type="entry name" value="AAA DOMAIN-CONTAINING"/>
    <property type="match status" value="1"/>
</dbReference>
<feature type="domain" description="AAA+ ATPase" evidence="1">
    <location>
        <begin position="159"/>
        <end position="315"/>
    </location>
</feature>